<keyword evidence="1" id="KW-0812">Transmembrane</keyword>
<dbReference type="InterPro" id="IPR012159">
    <property type="entry name" value="YejM-like"/>
</dbReference>
<proteinExistence type="predicted"/>
<name>A0A4R7NVR4_9GAMM</name>
<dbReference type="EMBL" id="SOBR01000001">
    <property type="protein sequence ID" value="TDU25187.1"/>
    <property type="molecule type" value="Genomic_DNA"/>
</dbReference>
<dbReference type="SUPFAM" id="SSF53649">
    <property type="entry name" value="Alkaline phosphatase-like"/>
    <property type="match status" value="1"/>
</dbReference>
<dbReference type="InterPro" id="IPR017850">
    <property type="entry name" value="Alkaline_phosphatase_core_sf"/>
</dbReference>
<dbReference type="Pfam" id="PF11893">
    <property type="entry name" value="DUF3413"/>
    <property type="match status" value="1"/>
</dbReference>
<dbReference type="OrthoDB" id="9803751at2"/>
<feature type="domain" description="Sulfatase N-terminal" evidence="2">
    <location>
        <begin position="285"/>
        <end position="564"/>
    </location>
</feature>
<accession>A0A4R7NVR4</accession>
<dbReference type="InterPro" id="IPR000917">
    <property type="entry name" value="Sulfatase_N"/>
</dbReference>
<evidence type="ECO:0000259" key="3">
    <source>
        <dbReference type="Pfam" id="PF11893"/>
    </source>
</evidence>
<dbReference type="PIRSF" id="PIRSF004950">
    <property type="entry name" value="Mmb_sulf_HI0842"/>
    <property type="match status" value="1"/>
</dbReference>
<feature type="transmembrane region" description="Helical" evidence="1">
    <location>
        <begin position="190"/>
        <end position="212"/>
    </location>
</feature>
<keyword evidence="1" id="KW-1133">Transmembrane helix</keyword>
<protein>
    <submittedName>
        <fullName evidence="4">Uncharacterized protein</fullName>
    </submittedName>
</protein>
<dbReference type="Gene3D" id="3.40.720.10">
    <property type="entry name" value="Alkaline Phosphatase, subunit A"/>
    <property type="match status" value="1"/>
</dbReference>
<dbReference type="PANTHER" id="PTHR43751:SF3">
    <property type="entry name" value="SULFATASE N-TERMINAL DOMAIN-CONTAINING PROTEIN"/>
    <property type="match status" value="1"/>
</dbReference>
<dbReference type="Proteomes" id="UP000295380">
    <property type="component" value="Unassembled WGS sequence"/>
</dbReference>
<reference evidence="4 5" key="1">
    <citation type="submission" date="2019-03" db="EMBL/GenBank/DDBJ databases">
        <title>Genomic Encyclopedia of Type Strains, Phase IV (KMG-IV): sequencing the most valuable type-strain genomes for metagenomic binning, comparative biology and taxonomic classification.</title>
        <authorList>
            <person name="Goeker M."/>
        </authorList>
    </citation>
    <scope>NUCLEOTIDE SEQUENCE [LARGE SCALE GENOMIC DNA]</scope>
    <source>
        <strain evidence="4 5">DSM 6770</strain>
    </source>
</reference>
<sequence length="645" mass="72779">MAHELCMTTGCPIGIISCFLPCTSLEFTLYMASFPRALPQRLNWLSWFLFANVPLACLLATRFITWMPIEGPAPAAYITLTYIGQYALLTWLVGLPLVVLGLVLKQRWLMPAAVIVATLGQLLLVVDIAVFSLYRFHLSGFVLNTIIKAGAHTFDFSWLEWSLAIGALTILLLVQVGMAFLLARHRPRARWLGVGFAVLFAAQLGAHSWHAWADATYNTRITSLTRYVPLYYAATAKRFFKKHGWVDASENRADNAGRRLEHAKGSGKLDYPTQPLSCHPVEKRPNILMVAVDALRADMLDPRWMPNTTRFAKRHAKVFTQHYSGGNSTKAGGFSMFYGLPSTYWDAFESSQTAPVWINRLQALNYQPKILSAATLISPAFDRTAFAGIPDIRLNPPGDEAWQRDRLITNDWLDFMQTRSKKAPPFFGFLFYKSVHGYDVPPDFPRIEPYWDTLNHLALDDDFDPEPYFNRYKTATRYVDQLIGRVLDDLKQRGLLENTIVMVTSDHGEEFNDNGKGYWGHGSNYSDAQLKVPMVVHWPGKQAGRITYRTSHDDIPATFMQALGCGATPPKTYAMSNGLLTPSKRDWMIAGSYMNYALVTDDRLVVTYPTGRFETMTTGLEPAPDYQPPPTMLSQALKAMSRFYR</sequence>
<comment type="caution">
    <text evidence="4">The sequence shown here is derived from an EMBL/GenBank/DDBJ whole genome shotgun (WGS) entry which is preliminary data.</text>
</comment>
<evidence type="ECO:0000256" key="1">
    <source>
        <dbReference type="SAM" id="Phobius"/>
    </source>
</evidence>
<dbReference type="AlphaFoldDB" id="A0A4R7NVR4"/>
<keyword evidence="1" id="KW-0472">Membrane</keyword>
<keyword evidence="5" id="KW-1185">Reference proteome</keyword>
<evidence type="ECO:0000313" key="4">
    <source>
        <dbReference type="EMBL" id="TDU25187.1"/>
    </source>
</evidence>
<feature type="transmembrane region" description="Helical" evidence="1">
    <location>
        <begin position="161"/>
        <end position="183"/>
    </location>
</feature>
<organism evidence="4 5">
    <name type="scientific">Chromohalobacter marismortui</name>
    <dbReference type="NCBI Taxonomy" id="42055"/>
    <lineage>
        <taxon>Bacteria</taxon>
        <taxon>Pseudomonadati</taxon>
        <taxon>Pseudomonadota</taxon>
        <taxon>Gammaproteobacteria</taxon>
        <taxon>Oceanospirillales</taxon>
        <taxon>Halomonadaceae</taxon>
        <taxon>Chromohalobacter</taxon>
    </lineage>
</organism>
<dbReference type="PANTHER" id="PTHR43751">
    <property type="entry name" value="SULFATASE"/>
    <property type="match status" value="1"/>
</dbReference>
<feature type="transmembrane region" description="Helical" evidence="1">
    <location>
        <begin position="44"/>
        <end position="64"/>
    </location>
</feature>
<evidence type="ECO:0000259" key="2">
    <source>
        <dbReference type="Pfam" id="PF00884"/>
    </source>
</evidence>
<evidence type="ECO:0000313" key="5">
    <source>
        <dbReference type="Proteomes" id="UP000295380"/>
    </source>
</evidence>
<feature type="transmembrane region" description="Helical" evidence="1">
    <location>
        <begin position="12"/>
        <end position="32"/>
    </location>
</feature>
<dbReference type="CDD" id="cd16148">
    <property type="entry name" value="sulfatase_like"/>
    <property type="match status" value="1"/>
</dbReference>
<feature type="transmembrane region" description="Helical" evidence="1">
    <location>
        <begin position="84"/>
        <end position="104"/>
    </location>
</feature>
<dbReference type="InterPro" id="IPR052701">
    <property type="entry name" value="GAG_Ulvan_Degrading_Sulfatases"/>
</dbReference>
<dbReference type="Pfam" id="PF00884">
    <property type="entry name" value="Sulfatase"/>
    <property type="match status" value="1"/>
</dbReference>
<feature type="domain" description="Inner membrane protein YejM N-terminal" evidence="3">
    <location>
        <begin position="39"/>
        <end position="278"/>
    </location>
</feature>
<gene>
    <name evidence="4" type="ORF">C8E00_101581</name>
</gene>
<feature type="transmembrane region" description="Helical" evidence="1">
    <location>
        <begin position="111"/>
        <end position="134"/>
    </location>
</feature>
<dbReference type="InterPro" id="IPR024588">
    <property type="entry name" value="YejM_N"/>
</dbReference>